<keyword evidence="2" id="KW-1185">Reference proteome</keyword>
<accession>A0A1C3X3U6</accession>
<dbReference type="Proteomes" id="UP000199101">
    <property type="component" value="Unassembled WGS sequence"/>
</dbReference>
<proteinExistence type="predicted"/>
<evidence type="ECO:0000313" key="2">
    <source>
        <dbReference type="Proteomes" id="UP000199101"/>
    </source>
</evidence>
<organism evidence="1 2">
    <name type="scientific">Rhizobium multihospitium</name>
    <dbReference type="NCBI Taxonomy" id="410764"/>
    <lineage>
        <taxon>Bacteria</taxon>
        <taxon>Pseudomonadati</taxon>
        <taxon>Pseudomonadota</taxon>
        <taxon>Alphaproteobacteria</taxon>
        <taxon>Hyphomicrobiales</taxon>
        <taxon>Rhizobiaceae</taxon>
        <taxon>Rhizobium/Agrobacterium group</taxon>
        <taxon>Rhizobium</taxon>
    </lineage>
</organism>
<protein>
    <submittedName>
        <fullName evidence="1">Uncharacterized protein</fullName>
    </submittedName>
</protein>
<dbReference type="EMBL" id="FMAG01000010">
    <property type="protein sequence ID" value="SCB46930.1"/>
    <property type="molecule type" value="Genomic_DNA"/>
</dbReference>
<dbReference type="AlphaFoldDB" id="A0A1C3X3U6"/>
<sequence length="300" mass="32227">MRTEEKIRHERAGRQSDSYCNDSKLYFALACHTFPGGDLWGQVMRTMIVTLSATALMLSGCVSAERSAASFNENQGVTIADVAGSIKCAFSEALRREQGKDKRLQRLNGRVAAIELTLKVIDTSAYGGSVEAKAAGPFLVTTSTGVGSITPSIGGSRTLTNTIQTVVKYRLGLEYATEDHLCEAIAKNQKIDYGFSTWLSTLIEGLDSYALYKPAGIVDSAEYDGNFQIVRKTNGGVKFDIVFVGGDVTASADNDYTQHIKMTIQPASNAVPFPHPGDPGVGPKIIIPSRGLGPAPIYIY</sequence>
<name>A0A1C3X3U6_9HYPH</name>
<evidence type="ECO:0000313" key="1">
    <source>
        <dbReference type="EMBL" id="SCB46930.1"/>
    </source>
</evidence>
<gene>
    <name evidence="1" type="ORF">GA0061103_0040</name>
</gene>
<reference evidence="2" key="1">
    <citation type="submission" date="2016-08" db="EMBL/GenBank/DDBJ databases">
        <authorList>
            <person name="Varghese N."/>
            <person name="Submissions Spin"/>
        </authorList>
    </citation>
    <scope>NUCLEOTIDE SEQUENCE [LARGE SCALE GENOMIC DNA]</scope>
    <source>
        <strain evidence="2">HAMBI 2975</strain>
    </source>
</reference>